<dbReference type="InterPro" id="IPR019734">
    <property type="entry name" value="TPR_rpt"/>
</dbReference>
<dbReference type="EMBL" id="SHNN01000001">
    <property type="protein sequence ID" value="MCX2979876.1"/>
    <property type="molecule type" value="Genomic_DNA"/>
</dbReference>
<dbReference type="InterPro" id="IPR036280">
    <property type="entry name" value="Multihaem_cyt_sf"/>
</dbReference>
<feature type="domain" description="Doubled CXXCH motif" evidence="2">
    <location>
        <begin position="270"/>
        <end position="294"/>
    </location>
</feature>
<dbReference type="Proteomes" id="UP001143362">
    <property type="component" value="Unassembled WGS sequence"/>
</dbReference>
<dbReference type="Pfam" id="PF14559">
    <property type="entry name" value="TPR_19"/>
    <property type="match status" value="1"/>
</dbReference>
<dbReference type="Gene3D" id="1.10.1130.10">
    <property type="entry name" value="Flavocytochrome C3, Chain A"/>
    <property type="match status" value="2"/>
</dbReference>
<name>A0ABT3TDL9_9GAMM</name>
<comment type="caution">
    <text evidence="4">The sequence shown here is derived from an EMBL/GenBank/DDBJ whole genome shotgun (WGS) entry which is preliminary data.</text>
</comment>
<dbReference type="SUPFAM" id="SSF48695">
    <property type="entry name" value="Multiheme cytochromes"/>
    <property type="match status" value="1"/>
</dbReference>
<keyword evidence="1" id="KW-0732">Signal</keyword>
<dbReference type="InterPro" id="IPR023155">
    <property type="entry name" value="Cyt_c-552/4"/>
</dbReference>
<keyword evidence="5" id="KW-1185">Reference proteome</keyword>
<reference evidence="4" key="1">
    <citation type="submission" date="2019-02" db="EMBL/GenBank/DDBJ databases">
        <authorList>
            <person name="Li S.-H."/>
        </authorList>
    </citation>
    <scope>NUCLEOTIDE SEQUENCE</scope>
    <source>
        <strain evidence="4">IMCC14734</strain>
    </source>
</reference>
<evidence type="ECO:0000259" key="2">
    <source>
        <dbReference type="Pfam" id="PF09699"/>
    </source>
</evidence>
<evidence type="ECO:0000313" key="5">
    <source>
        <dbReference type="Proteomes" id="UP001143362"/>
    </source>
</evidence>
<dbReference type="Pfam" id="PF09699">
    <property type="entry name" value="Paired_CXXCH_1"/>
    <property type="match status" value="1"/>
</dbReference>
<dbReference type="Pfam" id="PF13435">
    <property type="entry name" value="Cytochrome_C554"/>
    <property type="match status" value="1"/>
</dbReference>
<evidence type="ECO:0000259" key="3">
    <source>
        <dbReference type="Pfam" id="PF13435"/>
    </source>
</evidence>
<evidence type="ECO:0000313" key="4">
    <source>
        <dbReference type="EMBL" id="MCX2979876.1"/>
    </source>
</evidence>
<protein>
    <submittedName>
        <fullName evidence="4">Tetratricopeptide repeat protein</fullName>
    </submittedName>
</protein>
<dbReference type="InterPro" id="IPR010177">
    <property type="entry name" value="Paired_CXXCH_1"/>
</dbReference>
<dbReference type="Gene3D" id="1.25.40.10">
    <property type="entry name" value="Tetratricopeptide repeat domain"/>
    <property type="match status" value="1"/>
</dbReference>
<gene>
    <name evidence="4" type="ORF">EYC98_03250</name>
</gene>
<dbReference type="PANTHER" id="PTHR35038:SF8">
    <property type="entry name" value="C-TYPE POLYHEME CYTOCHROME OMCC"/>
    <property type="match status" value="1"/>
</dbReference>
<dbReference type="SUPFAM" id="SSF48452">
    <property type="entry name" value="TPR-like"/>
    <property type="match status" value="1"/>
</dbReference>
<dbReference type="PANTHER" id="PTHR35038">
    <property type="entry name" value="DISSIMILATORY SULFITE REDUCTASE SIRA"/>
    <property type="match status" value="1"/>
</dbReference>
<organism evidence="4 5">
    <name type="scientific">Candidatus Litorirhabdus singularis</name>
    <dbReference type="NCBI Taxonomy" id="2518993"/>
    <lineage>
        <taxon>Bacteria</taxon>
        <taxon>Pseudomonadati</taxon>
        <taxon>Pseudomonadota</taxon>
        <taxon>Gammaproteobacteria</taxon>
        <taxon>Cellvibrionales</taxon>
        <taxon>Halieaceae</taxon>
        <taxon>Candidatus Litorirhabdus</taxon>
    </lineage>
</organism>
<dbReference type="Gene3D" id="1.25.10.10">
    <property type="entry name" value="Leucine-rich Repeat Variant"/>
    <property type="match status" value="1"/>
</dbReference>
<feature type="domain" description="Cytochrome c-552/4" evidence="3">
    <location>
        <begin position="113"/>
        <end position="153"/>
    </location>
</feature>
<dbReference type="SMART" id="SM00028">
    <property type="entry name" value="TPR"/>
    <property type="match status" value="4"/>
</dbReference>
<dbReference type="InterPro" id="IPR011989">
    <property type="entry name" value="ARM-like"/>
</dbReference>
<accession>A0ABT3TDL9</accession>
<dbReference type="InterPro" id="IPR051829">
    <property type="entry name" value="Multiheme_Cytochr_ET"/>
</dbReference>
<dbReference type="InterPro" id="IPR011990">
    <property type="entry name" value="TPR-like_helical_dom_sf"/>
</dbReference>
<proteinExistence type="predicted"/>
<evidence type="ECO:0000256" key="1">
    <source>
        <dbReference type="ARBA" id="ARBA00022729"/>
    </source>
</evidence>
<sequence length="697" mass="78067">MQVANEATVLGDFDNASFLYNGITTRFSRRDDSFWVTTDGADGKLQDFKVDYVFGVYPLQQILLELPGGRLQALSIAWDSRSAEGGGQRWYHLHADEAIDASDPLHWTGPYYNWNARCAECHSTDLQKNYNPADQSYQTTWVEINVGCEACHGPGAKHVDLARTGKLGAASNGGFGVFLAERGEWAFAENESIAKRRQPMDYSRQVESCGRCHSRRGSFGHYNYGKRLLDNHRLSLLEDPLYHADGQILDEVYVYGSFVQSKMHQQGVVCSNCHEPHSNELRADGNDVCAQCHVPTVYDSEQHHHHAPESSGAQCANCHMPETTYMGVDPRRDHSMRIPRPDLSVVIQTPNACNMCHQDQSADWALNSLRDWGVTFSDTTEHPARAMHQARRSDARAVPQLQQLVADSSLPTILRATAMVELGSFAGREAYDEAIRLLQSPDPLLRVSAVRTLEFLPSQQRWQLLSPLVADPIKAVRLEVARVVSPMRVELLEPSEAAALQALYKEYLASLDENSDMPGAVLNKATFFTAQQRWKQAQAAYELALQLNPQLLPALLNLADLHRAFGREAEARVTLQRALGIAQDQPHVHQAMGLLESRAGNRDAALSHLRKAAELEKNGVRHRYVYAIALHDYGQPTLAIKELQALQRNAPENADVLLALVNYLQEVGRNDEGRRYAGKLLELFPDNEDFQRLYNNL</sequence>